<protein>
    <submittedName>
        <fullName evidence="1">11397_t:CDS:1</fullName>
    </submittedName>
</protein>
<dbReference type="AlphaFoldDB" id="A0A9N8WI72"/>
<comment type="caution">
    <text evidence="1">The sequence shown here is derived from an EMBL/GenBank/DDBJ whole genome shotgun (WGS) entry which is preliminary data.</text>
</comment>
<reference evidence="1" key="1">
    <citation type="submission" date="2021-06" db="EMBL/GenBank/DDBJ databases">
        <authorList>
            <person name="Kallberg Y."/>
            <person name="Tangrot J."/>
            <person name="Rosling A."/>
        </authorList>
    </citation>
    <scope>NUCLEOTIDE SEQUENCE</scope>
    <source>
        <strain evidence="1">CL551</strain>
    </source>
</reference>
<name>A0A9N8WI72_9GLOM</name>
<dbReference type="OrthoDB" id="10402345at2759"/>
<keyword evidence="2" id="KW-1185">Reference proteome</keyword>
<evidence type="ECO:0000313" key="1">
    <source>
        <dbReference type="EMBL" id="CAG8484278.1"/>
    </source>
</evidence>
<evidence type="ECO:0000313" key="2">
    <source>
        <dbReference type="Proteomes" id="UP000789342"/>
    </source>
</evidence>
<gene>
    <name evidence="1" type="ORF">AMORRO_LOCUS2461</name>
</gene>
<dbReference type="Proteomes" id="UP000789342">
    <property type="component" value="Unassembled WGS sequence"/>
</dbReference>
<dbReference type="EMBL" id="CAJVPV010001043">
    <property type="protein sequence ID" value="CAG8484278.1"/>
    <property type="molecule type" value="Genomic_DNA"/>
</dbReference>
<accession>A0A9N8WI72</accession>
<sequence length="148" mass="17243">MKFSGASTRLIWKIILRDKSSPKYLHLGMAYPIRLLSAPVNCFRIEDELGLFFPVLAVHCLECGYFFDYLGTNGLEHNNNCSVIPKYSKRRACEIIQRRFRSWMKIRTNSAKIIQRAVIPWLFRLNGPFAKKALNRYHSLAMTQTQSK</sequence>
<proteinExistence type="predicted"/>
<organism evidence="1 2">
    <name type="scientific">Acaulospora morrowiae</name>
    <dbReference type="NCBI Taxonomy" id="94023"/>
    <lineage>
        <taxon>Eukaryota</taxon>
        <taxon>Fungi</taxon>
        <taxon>Fungi incertae sedis</taxon>
        <taxon>Mucoromycota</taxon>
        <taxon>Glomeromycotina</taxon>
        <taxon>Glomeromycetes</taxon>
        <taxon>Diversisporales</taxon>
        <taxon>Acaulosporaceae</taxon>
        <taxon>Acaulospora</taxon>
    </lineage>
</organism>